<evidence type="ECO:0000256" key="5">
    <source>
        <dbReference type="HAMAP-Rule" id="MF_01609"/>
    </source>
</evidence>
<dbReference type="NCBIfam" id="NF010042">
    <property type="entry name" value="PRK13517.1-2"/>
    <property type="match status" value="1"/>
</dbReference>
<dbReference type="GO" id="GO:0004357">
    <property type="term" value="F:glutamate-cysteine ligase activity"/>
    <property type="evidence" value="ECO:0007669"/>
    <property type="project" value="UniProtKB-EC"/>
</dbReference>
<proteinExistence type="inferred from homology"/>
<sequence length="380" mass="42871">MSSPVPDGSASSRIDFKGSVRPTVGVEWEFALVDAETRDLSNEAASVIAEIGENPHVHKELLRNTVEVVTGICENSGQAMEDLASTLRPVREVVRQRGMELFCAGTHPFADWSAQKLTDAPRYAELIKRTQWWGRQMTIWGVHVHVGISSAHKVMPIITSLLHQYPHLLALSASSPFWDGEDTGYASNRAMMFQQLPTAGLPFHFQEWREWERFVSDQKKTGIIDHMNEIRWDIRPSPHLGTIEVRIFDGVSNLRELSALVALTHCLIVDLDRRIEAGDSLPVMPPWHVQENKWRAARYGLDAIIILDADSNERLVTDDLDDLLERLQPVAKRLGCVDELARVPDIYHNGASYQRQRRVAEEHDGDLRAVVDALVSELVL</sequence>
<keyword evidence="2 5" id="KW-0547">Nucleotide-binding</keyword>
<dbReference type="Proteomes" id="UP000466554">
    <property type="component" value="Chromosome"/>
</dbReference>
<dbReference type="NCBIfam" id="NF010044">
    <property type="entry name" value="PRK13517.1-4"/>
    <property type="match status" value="1"/>
</dbReference>
<organism evidence="6 7">
    <name type="scientific">Mycolicibacterium parafortuitum</name>
    <name type="common">Mycobacterium parafortuitum</name>
    <dbReference type="NCBI Taxonomy" id="39692"/>
    <lineage>
        <taxon>Bacteria</taxon>
        <taxon>Bacillati</taxon>
        <taxon>Actinomycetota</taxon>
        <taxon>Actinomycetes</taxon>
        <taxon>Mycobacteriales</taxon>
        <taxon>Mycobacteriaceae</taxon>
        <taxon>Mycolicibacterium</taxon>
    </lineage>
</organism>
<dbReference type="RefSeq" id="WP_163765507.1">
    <property type="nucleotide sequence ID" value="NZ_AP022598.1"/>
</dbReference>
<name>A0A7I7TXY0_MYCPF</name>
<keyword evidence="1 5" id="KW-0436">Ligase</keyword>
<dbReference type="InterPro" id="IPR006336">
    <property type="entry name" value="GCS2"/>
</dbReference>
<dbReference type="GO" id="GO:0005524">
    <property type="term" value="F:ATP binding"/>
    <property type="evidence" value="ECO:0007669"/>
    <property type="project" value="UniProtKB-KW"/>
</dbReference>
<evidence type="ECO:0000256" key="2">
    <source>
        <dbReference type="ARBA" id="ARBA00022741"/>
    </source>
</evidence>
<evidence type="ECO:0000313" key="6">
    <source>
        <dbReference type="EMBL" id="BBY73864.1"/>
    </source>
</evidence>
<dbReference type="EC" id="6.3.2.2" evidence="5"/>
<comment type="similarity">
    <text evidence="5">Belongs to the glutamate--cysteine ligase type 2 family. YbdK subfamily.</text>
</comment>
<evidence type="ECO:0000256" key="4">
    <source>
        <dbReference type="ARBA" id="ARBA00048819"/>
    </source>
</evidence>
<keyword evidence="3 5" id="KW-0067">ATP-binding</keyword>
<evidence type="ECO:0000256" key="3">
    <source>
        <dbReference type="ARBA" id="ARBA00022840"/>
    </source>
</evidence>
<dbReference type="PANTHER" id="PTHR36510">
    <property type="entry name" value="GLUTAMATE--CYSTEINE LIGASE 2-RELATED"/>
    <property type="match status" value="1"/>
</dbReference>
<evidence type="ECO:0000256" key="1">
    <source>
        <dbReference type="ARBA" id="ARBA00022598"/>
    </source>
</evidence>
<dbReference type="Pfam" id="PF04107">
    <property type="entry name" value="GCS2"/>
    <property type="match status" value="1"/>
</dbReference>
<dbReference type="HAMAP" id="MF_01609">
    <property type="entry name" value="Glu_cys_ligase_2"/>
    <property type="match status" value="1"/>
</dbReference>
<gene>
    <name evidence="6" type="ORF">MPRF_07630</name>
</gene>
<evidence type="ECO:0000313" key="7">
    <source>
        <dbReference type="Proteomes" id="UP000466554"/>
    </source>
</evidence>
<dbReference type="NCBIfam" id="TIGR02050">
    <property type="entry name" value="gshA_cyan_rel"/>
    <property type="match status" value="1"/>
</dbReference>
<dbReference type="NCBIfam" id="NF010043">
    <property type="entry name" value="PRK13517.1-3"/>
    <property type="match status" value="1"/>
</dbReference>
<dbReference type="AlphaFoldDB" id="A0A7I7TXY0"/>
<protein>
    <recommendedName>
        <fullName evidence="5">Putative glutamate--cysteine ligase 2</fullName>
        <ecNumber evidence="5">6.3.2.2</ecNumber>
    </recommendedName>
    <alternativeName>
        <fullName evidence="5">Gamma-glutamylcysteine synthetase 2</fullName>
        <shortName evidence="5">GCS 2</shortName>
        <shortName evidence="5">Gamma-GCS 2</shortName>
    </alternativeName>
</protein>
<comment type="function">
    <text evidence="5">ATP-dependent carboxylate-amine ligase which exhibits weak glutamate--cysteine ligase activity.</text>
</comment>
<dbReference type="InterPro" id="IPR014746">
    <property type="entry name" value="Gln_synth/guanido_kin_cat_dom"/>
</dbReference>
<reference evidence="6 7" key="1">
    <citation type="journal article" date="2019" name="Emerg. Microbes Infect.">
        <title>Comprehensive subspecies identification of 175 nontuberculous mycobacteria species based on 7547 genomic profiles.</title>
        <authorList>
            <person name="Matsumoto Y."/>
            <person name="Kinjo T."/>
            <person name="Motooka D."/>
            <person name="Nabeya D."/>
            <person name="Jung N."/>
            <person name="Uechi K."/>
            <person name="Horii T."/>
            <person name="Iida T."/>
            <person name="Fujita J."/>
            <person name="Nakamura S."/>
        </authorList>
    </citation>
    <scope>NUCLEOTIDE SEQUENCE [LARGE SCALE GENOMIC DNA]</scope>
    <source>
        <strain evidence="6 7">JCM 6367</strain>
    </source>
</reference>
<dbReference type="InterPro" id="IPR011793">
    <property type="entry name" value="YbdK"/>
</dbReference>
<comment type="catalytic activity">
    <reaction evidence="4 5">
        <text>L-cysteine + L-glutamate + ATP = gamma-L-glutamyl-L-cysteine + ADP + phosphate + H(+)</text>
        <dbReference type="Rhea" id="RHEA:13285"/>
        <dbReference type="ChEBI" id="CHEBI:15378"/>
        <dbReference type="ChEBI" id="CHEBI:29985"/>
        <dbReference type="ChEBI" id="CHEBI:30616"/>
        <dbReference type="ChEBI" id="CHEBI:35235"/>
        <dbReference type="ChEBI" id="CHEBI:43474"/>
        <dbReference type="ChEBI" id="CHEBI:58173"/>
        <dbReference type="ChEBI" id="CHEBI:456216"/>
        <dbReference type="EC" id="6.3.2.2"/>
    </reaction>
</comment>
<dbReference type="GO" id="GO:0042398">
    <property type="term" value="P:modified amino acid biosynthetic process"/>
    <property type="evidence" value="ECO:0007669"/>
    <property type="project" value="InterPro"/>
</dbReference>
<dbReference type="Gene3D" id="3.30.590.20">
    <property type="match status" value="1"/>
</dbReference>
<accession>A0A7I7TXY0</accession>
<dbReference type="InterPro" id="IPR050141">
    <property type="entry name" value="GCL_type2/YbdK_subfam"/>
</dbReference>
<dbReference type="SUPFAM" id="SSF55931">
    <property type="entry name" value="Glutamine synthetase/guanido kinase"/>
    <property type="match status" value="1"/>
</dbReference>
<dbReference type="EMBL" id="AP022598">
    <property type="protein sequence ID" value="BBY73864.1"/>
    <property type="molecule type" value="Genomic_DNA"/>
</dbReference>
<dbReference type="PANTHER" id="PTHR36510:SF1">
    <property type="entry name" value="GLUTAMATE--CYSTEINE LIGASE 2-RELATED"/>
    <property type="match status" value="1"/>
</dbReference>